<evidence type="ECO:0000313" key="1">
    <source>
        <dbReference type="EMBL" id="KKO45417.1"/>
    </source>
</evidence>
<proteinExistence type="predicted"/>
<dbReference type="PATRIC" id="fig|336831.14.peg.921"/>
<dbReference type="Proteomes" id="UP000034228">
    <property type="component" value="Unassembled WGS sequence"/>
</dbReference>
<keyword evidence="2" id="KW-1185">Reference proteome</keyword>
<dbReference type="InterPro" id="IPR009659">
    <property type="entry name" value="DUF1249"/>
</dbReference>
<evidence type="ECO:0000313" key="2">
    <source>
        <dbReference type="Proteomes" id="UP000034228"/>
    </source>
</evidence>
<dbReference type="PANTHER" id="PTHR38774:SF1">
    <property type="entry name" value="CYTOPLASMIC PROTEIN"/>
    <property type="match status" value="1"/>
</dbReference>
<dbReference type="STRING" id="336831.WG68_10200"/>
<comment type="caution">
    <text evidence="1">The sequence shown here is derived from an EMBL/GenBank/DDBJ whole genome shotgun (WGS) entry which is preliminary data.</text>
</comment>
<accession>A0A0M2V3H9</accession>
<dbReference type="EMBL" id="LAHO01000009">
    <property type="protein sequence ID" value="KKO45417.1"/>
    <property type="molecule type" value="Genomic_DNA"/>
</dbReference>
<organism evidence="1 2">
    <name type="scientific">Arsukibacterium ikkense</name>
    <dbReference type="NCBI Taxonomy" id="336831"/>
    <lineage>
        <taxon>Bacteria</taxon>
        <taxon>Pseudomonadati</taxon>
        <taxon>Pseudomonadota</taxon>
        <taxon>Gammaproteobacteria</taxon>
        <taxon>Chromatiales</taxon>
        <taxon>Chromatiaceae</taxon>
        <taxon>Arsukibacterium</taxon>
    </lineage>
</organism>
<dbReference type="PANTHER" id="PTHR38774">
    <property type="entry name" value="CYTOPLASMIC PROTEIN-RELATED"/>
    <property type="match status" value="1"/>
</dbReference>
<dbReference type="RefSeq" id="WP_046557590.1">
    <property type="nucleotide sequence ID" value="NZ_LAHO01000009.1"/>
</dbReference>
<dbReference type="Pfam" id="PF06853">
    <property type="entry name" value="DUF1249"/>
    <property type="match status" value="1"/>
</dbReference>
<protein>
    <submittedName>
        <fullName evidence="1">Dehydrogenase</fullName>
    </submittedName>
</protein>
<name>A0A0M2V3H9_9GAMM</name>
<gene>
    <name evidence="1" type="ORF">WG68_10200</name>
</gene>
<sequence length="153" mass="17692">MLMTKPRQYQPQLPDFLSLCERNYARLNRLLPAHFAAGLQWHIAINPQQHYQLSVLECGPFTTRLQIELIAPDQPVLSSNFVTPSFDVQLYHDAQLAEVVRVARQRKFAARYPYPNPQMMQPDEKRQINQLLSDWLKLCVAQGYSAAAVELKQ</sequence>
<dbReference type="AlphaFoldDB" id="A0A0M2V3H9"/>
<reference evidence="1 2" key="1">
    <citation type="submission" date="2015-03" db="EMBL/GenBank/DDBJ databases">
        <title>Draft genome sequences of two protease-producing strains of Arsukibacterium isolated from two cold and alkaline environments.</title>
        <authorList>
            <person name="Lylloff J.E."/>
            <person name="Skov L.B."/>
            <person name="Jepsen M."/>
            <person name="Hallin P.F."/>
            <person name="Sorensen S.J."/>
            <person name="Stougaard P."/>
            <person name="Glaring M.A."/>
        </authorList>
    </citation>
    <scope>NUCLEOTIDE SEQUENCE [LARGE SCALE GENOMIC DNA]</scope>
    <source>
        <strain evidence="1 2">GCM72</strain>
    </source>
</reference>
<dbReference type="OrthoDB" id="9793663at2"/>